<dbReference type="PATRIC" id="fig|86662.27.peg.6003"/>
<dbReference type="Gene3D" id="3.40.50.720">
    <property type="entry name" value="NAD(P)-binding Rossmann-like Domain"/>
    <property type="match status" value="1"/>
</dbReference>
<feature type="domain" description="Ketoreductase" evidence="12">
    <location>
        <begin position="5"/>
        <end position="189"/>
    </location>
</feature>
<dbReference type="PROSITE" id="PS00061">
    <property type="entry name" value="ADH_SHORT"/>
    <property type="match status" value="1"/>
</dbReference>
<evidence type="ECO:0000259" key="12">
    <source>
        <dbReference type="SMART" id="SM00822"/>
    </source>
</evidence>
<feature type="binding site" evidence="10">
    <location>
        <position position="187"/>
    </location>
    <ligand>
        <name>NADP(+)</name>
        <dbReference type="ChEBI" id="CHEBI:58349"/>
    </ligand>
</feature>
<dbReference type="PANTHER" id="PTHR42879">
    <property type="entry name" value="3-OXOACYL-(ACYL-CARRIER-PROTEIN) REDUCTASE"/>
    <property type="match status" value="1"/>
</dbReference>
<dbReference type="PRINTS" id="PR00081">
    <property type="entry name" value="GDHRDH"/>
</dbReference>
<comment type="pathway">
    <text evidence="1 11">Lipid metabolism; fatty acid biosynthesis.</text>
</comment>
<gene>
    <name evidence="13" type="ORF">BWGOE11_57720</name>
</gene>
<dbReference type="EC" id="1.1.1.100" evidence="3 11"/>
<evidence type="ECO:0000256" key="7">
    <source>
        <dbReference type="ARBA" id="ARBA00023160"/>
    </source>
</evidence>
<feature type="binding site" evidence="10">
    <location>
        <begin position="154"/>
        <end position="158"/>
    </location>
    <ligand>
        <name>NADP(+)</name>
        <dbReference type="ChEBI" id="CHEBI:58349"/>
    </ligand>
</feature>
<keyword evidence="7 11" id="KW-0275">Fatty acid biosynthesis</keyword>
<comment type="similarity">
    <text evidence="2 11">Belongs to the short-chain dehydrogenases/reductases (SDR) family.</text>
</comment>
<dbReference type="InterPro" id="IPR036291">
    <property type="entry name" value="NAD(P)-bd_dom_sf"/>
</dbReference>
<evidence type="ECO:0000256" key="3">
    <source>
        <dbReference type="ARBA" id="ARBA00012948"/>
    </source>
</evidence>
<name>A0A1E8BEJ2_BACMY</name>
<evidence type="ECO:0000256" key="8">
    <source>
        <dbReference type="ARBA" id="ARBA00048508"/>
    </source>
</evidence>
<dbReference type="InterPro" id="IPR002347">
    <property type="entry name" value="SDR_fam"/>
</dbReference>
<dbReference type="NCBIfam" id="NF005559">
    <property type="entry name" value="PRK07231.1"/>
    <property type="match status" value="1"/>
</dbReference>
<dbReference type="NCBIfam" id="TIGR01830">
    <property type="entry name" value="3oxo_ACP_reduc"/>
    <property type="match status" value="1"/>
</dbReference>
<evidence type="ECO:0000313" key="14">
    <source>
        <dbReference type="Proteomes" id="UP000175835"/>
    </source>
</evidence>
<evidence type="ECO:0000256" key="2">
    <source>
        <dbReference type="ARBA" id="ARBA00006484"/>
    </source>
</evidence>
<accession>A0A1E8BEJ2</accession>
<dbReference type="EMBL" id="LXLX01000105">
    <property type="protein sequence ID" value="OFD87026.1"/>
    <property type="molecule type" value="Genomic_DNA"/>
</dbReference>
<dbReference type="GO" id="GO:0006633">
    <property type="term" value="P:fatty acid biosynthetic process"/>
    <property type="evidence" value="ECO:0007669"/>
    <property type="project" value="UniProtKB-UniPathway"/>
</dbReference>
<evidence type="ECO:0000256" key="9">
    <source>
        <dbReference type="PIRSR" id="PIRSR611284-1"/>
    </source>
</evidence>
<comment type="function">
    <text evidence="11">Catalyzes the NADPH-dependent reduction of beta-ketoacyl-ACP substrates to beta-hydroxyacyl-ACP products, the first reductive step in the elongation cycle of fatty acid biosynthesis.</text>
</comment>
<keyword evidence="11" id="KW-0444">Lipid biosynthesis</keyword>
<dbReference type="PRINTS" id="PR00080">
    <property type="entry name" value="SDRFAMILY"/>
</dbReference>
<sequence length="246" mass="26785">MFKDKVVLVTGASKGIGRATALYFLNEGAKVIINYSKEGNHVKELKEMVSNKEDQVLFFCADVSNVSSVREMFRAIKNKWGQLDILVSNAGITRDSWLMMMGDKNWDDVLNINLKGTFLCIREASKMMATKKQGVIINVSSTSGLKGQPGQANYSASKGGIIAMTKTLSRELASYNIRVNCIAPGFIHTGMTNNMPQNTLDSYIQHIPLGRIGEANEVAETIGFLASSKASYITGQCIVIDGGLTT</sequence>
<evidence type="ECO:0000256" key="5">
    <source>
        <dbReference type="ARBA" id="ARBA00022857"/>
    </source>
</evidence>
<dbReference type="RefSeq" id="WP_070129420.1">
    <property type="nucleotide sequence ID" value="NZ_LXLP01000089.1"/>
</dbReference>
<dbReference type="InterPro" id="IPR020904">
    <property type="entry name" value="Sc_DH/Rdtase_CS"/>
</dbReference>
<dbReference type="UniPathway" id="UPA00094"/>
<reference evidence="13 14" key="1">
    <citation type="submission" date="2016-05" db="EMBL/GenBank/DDBJ databases">
        <title>Bacillus thuringiensis and Bacillus weihenstephanensis as novel biocontrol agents of wilt causing Verticillium species.</title>
        <authorList>
            <person name="Hollensteiner J."/>
            <person name="Wemheuer F."/>
            <person name="Harting R."/>
            <person name="Kolarzyk A."/>
            <person name="Diaz-Valerio S."/>
            <person name="Poehlein A."/>
            <person name="Brzuszkiewicz E."/>
            <person name="Nesemann K."/>
            <person name="Braus-Stromeyer S."/>
            <person name="Braus G."/>
            <person name="Daniel R."/>
            <person name="Liesegang H."/>
        </authorList>
    </citation>
    <scope>NUCLEOTIDE SEQUENCE [LARGE SCALE GENOMIC DNA]</scope>
    <source>
        <strain evidence="13 14">GOE11</strain>
    </source>
</reference>
<dbReference type="NCBIfam" id="NF009466">
    <property type="entry name" value="PRK12826.1-2"/>
    <property type="match status" value="1"/>
</dbReference>
<dbReference type="Proteomes" id="UP000175835">
    <property type="component" value="Unassembled WGS sequence"/>
</dbReference>
<dbReference type="InterPro" id="IPR057326">
    <property type="entry name" value="KR_dom"/>
</dbReference>
<protein>
    <recommendedName>
        <fullName evidence="3 11">3-oxoacyl-[acyl-carrier-protein] reductase</fullName>
        <ecNumber evidence="3 11">1.1.1.100</ecNumber>
    </recommendedName>
</protein>
<dbReference type="GO" id="GO:0051287">
    <property type="term" value="F:NAD binding"/>
    <property type="evidence" value="ECO:0007669"/>
    <property type="project" value="UniProtKB-UniRule"/>
</dbReference>
<keyword evidence="6 11" id="KW-0560">Oxidoreductase</keyword>
<evidence type="ECO:0000256" key="6">
    <source>
        <dbReference type="ARBA" id="ARBA00023002"/>
    </source>
</evidence>
<dbReference type="InterPro" id="IPR011284">
    <property type="entry name" value="3oxo_ACP_reduc"/>
</dbReference>
<dbReference type="FunFam" id="3.40.50.720:FF:000115">
    <property type="entry name" value="3-oxoacyl-[acyl-carrier-protein] reductase FabG"/>
    <property type="match status" value="1"/>
</dbReference>
<keyword evidence="4 11" id="KW-0276">Fatty acid metabolism</keyword>
<dbReference type="InterPro" id="IPR050259">
    <property type="entry name" value="SDR"/>
</dbReference>
<dbReference type="GO" id="GO:0004316">
    <property type="term" value="F:3-oxoacyl-[acyl-carrier-protein] reductase (NADPH) activity"/>
    <property type="evidence" value="ECO:0007669"/>
    <property type="project" value="UniProtKB-UniRule"/>
</dbReference>
<dbReference type="SUPFAM" id="SSF51735">
    <property type="entry name" value="NAD(P)-binding Rossmann-fold domains"/>
    <property type="match status" value="1"/>
</dbReference>
<evidence type="ECO:0000256" key="1">
    <source>
        <dbReference type="ARBA" id="ARBA00005194"/>
    </source>
</evidence>
<dbReference type="AlphaFoldDB" id="A0A1E8BEJ2"/>
<dbReference type="Pfam" id="PF13561">
    <property type="entry name" value="adh_short_C2"/>
    <property type="match status" value="1"/>
</dbReference>
<evidence type="ECO:0000256" key="4">
    <source>
        <dbReference type="ARBA" id="ARBA00022832"/>
    </source>
</evidence>
<comment type="subunit">
    <text evidence="11">Homotetramer.</text>
</comment>
<feature type="binding site" evidence="10">
    <location>
        <position position="89"/>
    </location>
    <ligand>
        <name>NADP(+)</name>
        <dbReference type="ChEBI" id="CHEBI:58349"/>
    </ligand>
</feature>
<evidence type="ECO:0000313" key="13">
    <source>
        <dbReference type="EMBL" id="OFD87026.1"/>
    </source>
</evidence>
<keyword evidence="5 10" id="KW-0521">NADP</keyword>
<evidence type="ECO:0000256" key="10">
    <source>
        <dbReference type="PIRSR" id="PIRSR611284-2"/>
    </source>
</evidence>
<feature type="active site" description="Proton acceptor" evidence="9">
    <location>
        <position position="154"/>
    </location>
</feature>
<comment type="catalytic activity">
    <reaction evidence="8 11">
        <text>a (3R)-hydroxyacyl-[ACP] + NADP(+) = a 3-oxoacyl-[ACP] + NADPH + H(+)</text>
        <dbReference type="Rhea" id="RHEA:17397"/>
        <dbReference type="Rhea" id="RHEA-COMP:9916"/>
        <dbReference type="Rhea" id="RHEA-COMP:9945"/>
        <dbReference type="ChEBI" id="CHEBI:15378"/>
        <dbReference type="ChEBI" id="CHEBI:57783"/>
        <dbReference type="ChEBI" id="CHEBI:58349"/>
        <dbReference type="ChEBI" id="CHEBI:78776"/>
        <dbReference type="ChEBI" id="CHEBI:78827"/>
        <dbReference type="EC" id="1.1.1.100"/>
    </reaction>
</comment>
<keyword evidence="11" id="KW-0443">Lipid metabolism</keyword>
<proteinExistence type="inferred from homology"/>
<comment type="caution">
    <text evidence="13">The sequence shown here is derived from an EMBL/GenBank/DDBJ whole genome shotgun (WGS) entry which is preliminary data.</text>
</comment>
<dbReference type="PANTHER" id="PTHR42879:SF2">
    <property type="entry name" value="3-OXOACYL-[ACYL-CARRIER-PROTEIN] REDUCTASE FABG"/>
    <property type="match status" value="1"/>
</dbReference>
<dbReference type="SMART" id="SM00822">
    <property type="entry name" value="PKS_KR"/>
    <property type="match status" value="1"/>
</dbReference>
<organism evidence="13 14">
    <name type="scientific">Bacillus mycoides</name>
    <dbReference type="NCBI Taxonomy" id="1405"/>
    <lineage>
        <taxon>Bacteria</taxon>
        <taxon>Bacillati</taxon>
        <taxon>Bacillota</taxon>
        <taxon>Bacilli</taxon>
        <taxon>Bacillales</taxon>
        <taxon>Bacillaceae</taxon>
        <taxon>Bacillus</taxon>
        <taxon>Bacillus cereus group</taxon>
    </lineage>
</organism>
<evidence type="ECO:0000256" key="11">
    <source>
        <dbReference type="RuleBase" id="RU366074"/>
    </source>
</evidence>